<feature type="domain" description="GH18" evidence="2">
    <location>
        <begin position="70"/>
        <end position="410"/>
    </location>
</feature>
<reference evidence="4" key="1">
    <citation type="submission" date="2016-11" db="UniProtKB">
        <authorList>
            <consortium name="WormBaseParasite"/>
        </authorList>
    </citation>
    <scope>IDENTIFICATION</scope>
</reference>
<dbReference type="Pfam" id="PF00704">
    <property type="entry name" value="Glyco_hydro_18"/>
    <property type="match status" value="1"/>
</dbReference>
<evidence type="ECO:0000256" key="1">
    <source>
        <dbReference type="SAM" id="Phobius"/>
    </source>
</evidence>
<dbReference type="Proteomes" id="UP000095282">
    <property type="component" value="Unplaced"/>
</dbReference>
<dbReference type="PANTHER" id="PTHR46073">
    <property type="entry name" value="CHITINASE"/>
    <property type="match status" value="1"/>
</dbReference>
<dbReference type="PROSITE" id="PS51257">
    <property type="entry name" value="PROKAR_LIPOPROTEIN"/>
    <property type="match status" value="1"/>
</dbReference>
<dbReference type="InterPro" id="IPR017853">
    <property type="entry name" value="GH"/>
</dbReference>
<keyword evidence="1" id="KW-0472">Membrane</keyword>
<dbReference type="GO" id="GO:0008061">
    <property type="term" value="F:chitin binding"/>
    <property type="evidence" value="ECO:0007669"/>
    <property type="project" value="InterPro"/>
</dbReference>
<feature type="transmembrane region" description="Helical" evidence="1">
    <location>
        <begin position="12"/>
        <end position="35"/>
    </location>
</feature>
<dbReference type="GO" id="GO:0005975">
    <property type="term" value="P:carbohydrate metabolic process"/>
    <property type="evidence" value="ECO:0007669"/>
    <property type="project" value="InterPro"/>
</dbReference>
<keyword evidence="1" id="KW-0812">Transmembrane</keyword>
<accession>A0A1I7UCG6</accession>
<dbReference type="InterPro" id="IPR011583">
    <property type="entry name" value="Chitinase_II/V-like_cat"/>
</dbReference>
<keyword evidence="3" id="KW-1185">Reference proteome</keyword>
<dbReference type="Gene3D" id="3.20.20.80">
    <property type="entry name" value="Glycosidases"/>
    <property type="match status" value="1"/>
</dbReference>
<dbReference type="eggNOG" id="KOG2806">
    <property type="taxonomic scope" value="Eukaryota"/>
</dbReference>
<dbReference type="InterPro" id="IPR029070">
    <property type="entry name" value="Chitinase_insertion_sf"/>
</dbReference>
<dbReference type="WBParaSite" id="Csp11.Scaffold629.g7934.t1">
    <property type="protein sequence ID" value="Csp11.Scaffold629.g7934.t1"/>
    <property type="gene ID" value="Csp11.Scaffold629.g7934"/>
</dbReference>
<proteinExistence type="predicted"/>
<evidence type="ECO:0000313" key="4">
    <source>
        <dbReference type="WBParaSite" id="Csp11.Scaffold629.g7934.t1"/>
    </source>
</evidence>
<dbReference type="SMART" id="SM00636">
    <property type="entry name" value="Glyco_18"/>
    <property type="match status" value="1"/>
</dbReference>
<dbReference type="SUPFAM" id="SSF54556">
    <property type="entry name" value="Chitinase insertion domain"/>
    <property type="match status" value="1"/>
</dbReference>
<dbReference type="SUPFAM" id="SSF51445">
    <property type="entry name" value="(Trans)glycosidases"/>
    <property type="match status" value="1"/>
</dbReference>
<sequence length="421" mass="47867">MDAVRKRCKLLGFIFTLLMMAGIIALACTYILFYFDGNSSIQNDFQTTSSPHLLVSPIPNPNIPATSCGKRIMSYQRGWEVDVEERQLKKLTHMIFCFVSMNSNGDVSLSSNQMRASLSDMKTKARAVKNDVKMMVAIGGAGGGSMHFSKVLANERTRKYVLRAEKSTFLSSRNFIDSISSFLVIHQLDGVDIFWIWPEGKDVENIVIFMKELRIKLTNQAEAENRKEAYVISMVIPRRPSLLEALNKLDEVLEYADFLNALTYDYFGPAWYPDTGPVAPLYSGTKGNEKLEFVGRYWKNVKGPIDESDEMWRMAEYVNGSIEGQSFSWKTLESGAFDKTSAVWHDASKSSYIWIPEEKTFVTFEGERSLMEKMHYAKNKNLGGILIWTVGSDDDEDTLLNLVSKYNFCKNDDRDSVNYEC</sequence>
<organism evidence="3 4">
    <name type="scientific">Caenorhabditis tropicalis</name>
    <dbReference type="NCBI Taxonomy" id="1561998"/>
    <lineage>
        <taxon>Eukaryota</taxon>
        <taxon>Metazoa</taxon>
        <taxon>Ecdysozoa</taxon>
        <taxon>Nematoda</taxon>
        <taxon>Chromadorea</taxon>
        <taxon>Rhabditida</taxon>
        <taxon>Rhabditina</taxon>
        <taxon>Rhabditomorpha</taxon>
        <taxon>Rhabditoidea</taxon>
        <taxon>Rhabditidae</taxon>
        <taxon>Peloderinae</taxon>
        <taxon>Caenorhabditis</taxon>
    </lineage>
</organism>
<name>A0A1I7UCG6_9PELO</name>
<keyword evidence="1" id="KW-1133">Transmembrane helix</keyword>
<dbReference type="AlphaFoldDB" id="A0A1I7UCG6"/>
<dbReference type="STRING" id="1561998.A0A1I7UCG6"/>
<evidence type="ECO:0000259" key="2">
    <source>
        <dbReference type="PROSITE" id="PS51910"/>
    </source>
</evidence>
<dbReference type="InterPro" id="IPR001223">
    <property type="entry name" value="Glyco_hydro18_cat"/>
</dbReference>
<dbReference type="PROSITE" id="PS51910">
    <property type="entry name" value="GH18_2"/>
    <property type="match status" value="1"/>
</dbReference>
<dbReference type="PANTHER" id="PTHR46073:SF6">
    <property type="entry name" value="GH18 DOMAIN-CONTAINING PROTEIN"/>
    <property type="match status" value="1"/>
</dbReference>
<evidence type="ECO:0000313" key="3">
    <source>
        <dbReference type="Proteomes" id="UP000095282"/>
    </source>
</evidence>
<protein>
    <submittedName>
        <fullName evidence="4">Glyco_18 domain-containing protein</fullName>
    </submittedName>
</protein>